<keyword evidence="3" id="KW-1185">Reference proteome</keyword>
<accession>A0ABR8PUV0</accession>
<evidence type="ECO:0000313" key="3">
    <source>
        <dbReference type="Proteomes" id="UP000627781"/>
    </source>
</evidence>
<sequence length="229" mass="25745">MKSGYITCSDAKIYYEVHGDGEPLVFLHGNGEEMGYFSPQIKAFSKEYKVVLIDSRGHGKSSYGKRKLSLDLMSNDVVKVLNELELDNVNLVGFSDGGNIALNIALIVPEILKTITIIGANLKPKDLIIKERIAIFFEHMLTFNKKKREILDLMIHEPNMSTESLKKINIPALVVAGERDAIKEKSTRLIANSIRGSELQIVKNSDHFLTSNNSEVFNTILIEFIRSYQ</sequence>
<evidence type="ECO:0000313" key="2">
    <source>
        <dbReference type="EMBL" id="MBD7911942.1"/>
    </source>
</evidence>
<dbReference type="PRINTS" id="PR00111">
    <property type="entry name" value="ABHYDROLASE"/>
</dbReference>
<dbReference type="InterPro" id="IPR029058">
    <property type="entry name" value="AB_hydrolase_fold"/>
</dbReference>
<gene>
    <name evidence="2" type="ORF">H9661_11300</name>
</gene>
<reference evidence="2 3" key="1">
    <citation type="submission" date="2020-08" db="EMBL/GenBank/DDBJ databases">
        <title>A Genomic Blueprint of the Chicken Gut Microbiome.</title>
        <authorList>
            <person name="Gilroy R."/>
            <person name="Ravi A."/>
            <person name="Getino M."/>
            <person name="Pursley I."/>
            <person name="Horton D.L."/>
            <person name="Alikhan N.-F."/>
            <person name="Baker D."/>
            <person name="Gharbi K."/>
            <person name="Hall N."/>
            <person name="Watson M."/>
            <person name="Adriaenssens E.M."/>
            <person name="Foster-Nyarko E."/>
            <person name="Jarju S."/>
            <person name="Secka A."/>
            <person name="Antonio M."/>
            <person name="Oren A."/>
            <person name="Chaudhuri R."/>
            <person name="La Ragione R.M."/>
            <person name="Hildebrand F."/>
            <person name="Pallen M.J."/>
        </authorList>
    </citation>
    <scope>NUCLEOTIDE SEQUENCE [LARGE SCALE GENOMIC DNA]</scope>
    <source>
        <strain evidence="2 3">Sa3CVN1</strain>
    </source>
</reference>
<dbReference type="Pfam" id="PF00561">
    <property type="entry name" value="Abhydrolase_1"/>
    <property type="match status" value="1"/>
</dbReference>
<evidence type="ECO:0000259" key="1">
    <source>
        <dbReference type="Pfam" id="PF00561"/>
    </source>
</evidence>
<dbReference type="InterPro" id="IPR000073">
    <property type="entry name" value="AB_hydrolase_1"/>
</dbReference>
<protein>
    <submittedName>
        <fullName evidence="2">Alpha/beta hydrolase</fullName>
    </submittedName>
</protein>
<dbReference type="Gene3D" id="3.40.50.1820">
    <property type="entry name" value="alpha/beta hydrolase"/>
    <property type="match status" value="1"/>
</dbReference>
<dbReference type="GO" id="GO:0016787">
    <property type="term" value="F:hydrolase activity"/>
    <property type="evidence" value="ECO:0007669"/>
    <property type="project" value="UniProtKB-KW"/>
</dbReference>
<dbReference type="RefSeq" id="WP_143317095.1">
    <property type="nucleotide sequence ID" value="NZ_JACSRA010000017.1"/>
</dbReference>
<dbReference type="EMBL" id="JACSRA010000017">
    <property type="protein sequence ID" value="MBD7911942.1"/>
    <property type="molecule type" value="Genomic_DNA"/>
</dbReference>
<dbReference type="SUPFAM" id="SSF53474">
    <property type="entry name" value="alpha/beta-Hydrolases"/>
    <property type="match status" value="1"/>
</dbReference>
<dbReference type="Proteomes" id="UP000627781">
    <property type="component" value="Unassembled WGS sequence"/>
</dbReference>
<comment type="caution">
    <text evidence="2">The sequence shown here is derived from an EMBL/GenBank/DDBJ whole genome shotgun (WGS) entry which is preliminary data.</text>
</comment>
<name>A0ABR8PUV0_9CLOT</name>
<proteinExistence type="predicted"/>
<organism evidence="2 3">
    <name type="scientific">Clostridium cibarium</name>
    <dbReference type="NCBI Taxonomy" id="2762247"/>
    <lineage>
        <taxon>Bacteria</taxon>
        <taxon>Bacillati</taxon>
        <taxon>Bacillota</taxon>
        <taxon>Clostridia</taxon>
        <taxon>Eubacteriales</taxon>
        <taxon>Clostridiaceae</taxon>
        <taxon>Clostridium</taxon>
    </lineage>
</organism>
<feature type="domain" description="AB hydrolase-1" evidence="1">
    <location>
        <begin position="23"/>
        <end position="128"/>
    </location>
</feature>
<dbReference type="PANTHER" id="PTHR43433">
    <property type="entry name" value="HYDROLASE, ALPHA/BETA FOLD FAMILY PROTEIN"/>
    <property type="match status" value="1"/>
</dbReference>
<dbReference type="PANTHER" id="PTHR43433:SF5">
    <property type="entry name" value="AB HYDROLASE-1 DOMAIN-CONTAINING PROTEIN"/>
    <property type="match status" value="1"/>
</dbReference>
<keyword evidence="2" id="KW-0378">Hydrolase</keyword>
<dbReference type="InterPro" id="IPR050471">
    <property type="entry name" value="AB_hydrolase"/>
</dbReference>